<accession>A0A9D4HQS7</accession>
<reference evidence="1" key="2">
    <citation type="submission" date="2020-11" db="EMBL/GenBank/DDBJ databases">
        <authorList>
            <person name="McCartney M.A."/>
            <person name="Auch B."/>
            <person name="Kono T."/>
            <person name="Mallez S."/>
            <person name="Becker A."/>
            <person name="Gohl D.M."/>
            <person name="Silverstein K.A.T."/>
            <person name="Koren S."/>
            <person name="Bechman K.B."/>
            <person name="Herman A."/>
            <person name="Abrahante J.E."/>
            <person name="Garbe J."/>
        </authorList>
    </citation>
    <scope>NUCLEOTIDE SEQUENCE</scope>
    <source>
        <strain evidence="1">Duluth1</strain>
        <tissue evidence="1">Whole animal</tissue>
    </source>
</reference>
<dbReference type="Proteomes" id="UP000828390">
    <property type="component" value="Unassembled WGS sequence"/>
</dbReference>
<gene>
    <name evidence="1" type="ORF">DPMN_053555</name>
</gene>
<sequence length="67" mass="7472">MPCAASESTALNPGTLVSGYPIRLRDQEFLPDQGVRAGWTEAMLASYGEKNYVRMTRVKNSMNTIYI</sequence>
<dbReference type="EMBL" id="JAIWYP010000012">
    <property type="protein sequence ID" value="KAH3727616.1"/>
    <property type="molecule type" value="Genomic_DNA"/>
</dbReference>
<evidence type="ECO:0000313" key="1">
    <source>
        <dbReference type="EMBL" id="KAH3727616.1"/>
    </source>
</evidence>
<keyword evidence="2" id="KW-1185">Reference proteome</keyword>
<proteinExistence type="predicted"/>
<dbReference type="AlphaFoldDB" id="A0A9D4HQS7"/>
<protein>
    <submittedName>
        <fullName evidence="1">Uncharacterized protein</fullName>
    </submittedName>
</protein>
<evidence type="ECO:0000313" key="2">
    <source>
        <dbReference type="Proteomes" id="UP000828390"/>
    </source>
</evidence>
<name>A0A9D4HQS7_DREPO</name>
<reference evidence="1" key="1">
    <citation type="journal article" date="2019" name="bioRxiv">
        <title>The Genome of the Zebra Mussel, Dreissena polymorpha: A Resource for Invasive Species Research.</title>
        <authorList>
            <person name="McCartney M.A."/>
            <person name="Auch B."/>
            <person name="Kono T."/>
            <person name="Mallez S."/>
            <person name="Zhang Y."/>
            <person name="Obille A."/>
            <person name="Becker A."/>
            <person name="Abrahante J.E."/>
            <person name="Garbe J."/>
            <person name="Badalamenti J.P."/>
            <person name="Herman A."/>
            <person name="Mangelson H."/>
            <person name="Liachko I."/>
            <person name="Sullivan S."/>
            <person name="Sone E.D."/>
            <person name="Koren S."/>
            <person name="Silverstein K.A.T."/>
            <person name="Beckman K.B."/>
            <person name="Gohl D.M."/>
        </authorList>
    </citation>
    <scope>NUCLEOTIDE SEQUENCE</scope>
    <source>
        <strain evidence="1">Duluth1</strain>
        <tissue evidence="1">Whole animal</tissue>
    </source>
</reference>
<comment type="caution">
    <text evidence="1">The sequence shown here is derived from an EMBL/GenBank/DDBJ whole genome shotgun (WGS) entry which is preliminary data.</text>
</comment>
<organism evidence="1 2">
    <name type="scientific">Dreissena polymorpha</name>
    <name type="common">Zebra mussel</name>
    <name type="synonym">Mytilus polymorpha</name>
    <dbReference type="NCBI Taxonomy" id="45954"/>
    <lineage>
        <taxon>Eukaryota</taxon>
        <taxon>Metazoa</taxon>
        <taxon>Spiralia</taxon>
        <taxon>Lophotrochozoa</taxon>
        <taxon>Mollusca</taxon>
        <taxon>Bivalvia</taxon>
        <taxon>Autobranchia</taxon>
        <taxon>Heteroconchia</taxon>
        <taxon>Euheterodonta</taxon>
        <taxon>Imparidentia</taxon>
        <taxon>Neoheterodontei</taxon>
        <taxon>Myida</taxon>
        <taxon>Dreissenoidea</taxon>
        <taxon>Dreissenidae</taxon>
        <taxon>Dreissena</taxon>
    </lineage>
</organism>